<evidence type="ECO:0000313" key="3">
    <source>
        <dbReference type="EMBL" id="TKR62140.1"/>
    </source>
</evidence>
<feature type="transmembrane region" description="Helical" evidence="1">
    <location>
        <begin position="69"/>
        <end position="86"/>
    </location>
</feature>
<keyword evidence="1" id="KW-1133">Transmembrane helix</keyword>
<dbReference type="Proteomes" id="UP000298663">
    <property type="component" value="Unassembled WGS sequence"/>
</dbReference>
<evidence type="ECO:0000313" key="4">
    <source>
        <dbReference type="Proteomes" id="UP000298663"/>
    </source>
</evidence>
<dbReference type="AlphaFoldDB" id="A0A4U5M0H9"/>
<keyword evidence="1" id="KW-0472">Membrane</keyword>
<proteinExistence type="predicted"/>
<name>A0A4U5M0H9_STECR</name>
<keyword evidence="4" id="KW-1185">Reference proteome</keyword>
<evidence type="ECO:0000256" key="2">
    <source>
        <dbReference type="SAM" id="SignalP"/>
    </source>
</evidence>
<reference evidence="3 4" key="1">
    <citation type="journal article" date="2015" name="Genome Biol.">
        <title>Comparative genomics of Steinernema reveals deeply conserved gene regulatory networks.</title>
        <authorList>
            <person name="Dillman A.R."/>
            <person name="Macchietto M."/>
            <person name="Porter C.F."/>
            <person name="Rogers A."/>
            <person name="Williams B."/>
            <person name="Antoshechkin I."/>
            <person name="Lee M.M."/>
            <person name="Goodwin Z."/>
            <person name="Lu X."/>
            <person name="Lewis E.E."/>
            <person name="Goodrich-Blair H."/>
            <person name="Stock S.P."/>
            <person name="Adams B.J."/>
            <person name="Sternberg P.W."/>
            <person name="Mortazavi A."/>
        </authorList>
    </citation>
    <scope>NUCLEOTIDE SEQUENCE [LARGE SCALE GENOMIC DNA]</scope>
    <source>
        <strain evidence="3 4">ALL</strain>
    </source>
</reference>
<protein>
    <submittedName>
        <fullName evidence="3">Uncharacterized protein</fullName>
    </submittedName>
</protein>
<dbReference type="EMBL" id="AZBU02000010">
    <property type="protein sequence ID" value="TKR62140.1"/>
    <property type="molecule type" value="Genomic_DNA"/>
</dbReference>
<feature type="signal peptide" evidence="2">
    <location>
        <begin position="1"/>
        <end position="17"/>
    </location>
</feature>
<keyword evidence="1" id="KW-0812">Transmembrane</keyword>
<sequence>MALRIVLLLSGALLLHAAYVINLSSFNSSVLYNSSNAFLNESDLLRAIIQLNITNDELSGLDTYFQPKVIAIAILVVIFVLFLVLAP</sequence>
<gene>
    <name evidence="3" type="ORF">L596_026137</name>
</gene>
<reference evidence="3 4" key="2">
    <citation type="journal article" date="2019" name="G3 (Bethesda)">
        <title>Hybrid Assembly of the Genome of the Entomopathogenic Nematode Steinernema carpocapsae Identifies the X-Chromosome.</title>
        <authorList>
            <person name="Serra L."/>
            <person name="Macchietto M."/>
            <person name="Macias-Munoz A."/>
            <person name="McGill C.J."/>
            <person name="Rodriguez I.M."/>
            <person name="Rodriguez B."/>
            <person name="Murad R."/>
            <person name="Mortazavi A."/>
        </authorList>
    </citation>
    <scope>NUCLEOTIDE SEQUENCE [LARGE SCALE GENOMIC DNA]</scope>
    <source>
        <strain evidence="3 4">ALL</strain>
    </source>
</reference>
<accession>A0A4U5M0H9</accession>
<evidence type="ECO:0000256" key="1">
    <source>
        <dbReference type="SAM" id="Phobius"/>
    </source>
</evidence>
<feature type="chain" id="PRO_5021025710" evidence="2">
    <location>
        <begin position="18"/>
        <end position="87"/>
    </location>
</feature>
<keyword evidence="2" id="KW-0732">Signal</keyword>
<organism evidence="3 4">
    <name type="scientific">Steinernema carpocapsae</name>
    <name type="common">Entomopathogenic nematode</name>
    <dbReference type="NCBI Taxonomy" id="34508"/>
    <lineage>
        <taxon>Eukaryota</taxon>
        <taxon>Metazoa</taxon>
        <taxon>Ecdysozoa</taxon>
        <taxon>Nematoda</taxon>
        <taxon>Chromadorea</taxon>
        <taxon>Rhabditida</taxon>
        <taxon>Tylenchina</taxon>
        <taxon>Panagrolaimomorpha</taxon>
        <taxon>Strongyloidoidea</taxon>
        <taxon>Steinernematidae</taxon>
        <taxon>Steinernema</taxon>
    </lineage>
</organism>
<comment type="caution">
    <text evidence="3">The sequence shown here is derived from an EMBL/GenBank/DDBJ whole genome shotgun (WGS) entry which is preliminary data.</text>
</comment>